<dbReference type="EMBL" id="JAUSRA010000001">
    <property type="protein sequence ID" value="MDP9794452.1"/>
    <property type="molecule type" value="Genomic_DNA"/>
</dbReference>
<protein>
    <submittedName>
        <fullName evidence="1">Uncharacterized protein</fullName>
    </submittedName>
</protein>
<keyword evidence="2" id="KW-1185">Reference proteome</keyword>
<reference evidence="1 2" key="1">
    <citation type="submission" date="2023-07" db="EMBL/GenBank/DDBJ databases">
        <title>Sequencing the genomes of 1000 actinobacteria strains.</title>
        <authorList>
            <person name="Klenk H.-P."/>
        </authorList>
    </citation>
    <scope>NUCLEOTIDE SEQUENCE [LARGE SCALE GENOMIC DNA]</scope>
    <source>
        <strain evidence="1 2">DSM 44710</strain>
    </source>
</reference>
<dbReference type="Proteomes" id="UP001240984">
    <property type="component" value="Unassembled WGS sequence"/>
</dbReference>
<gene>
    <name evidence="1" type="ORF">J2S43_002964</name>
</gene>
<evidence type="ECO:0000313" key="2">
    <source>
        <dbReference type="Proteomes" id="UP001240984"/>
    </source>
</evidence>
<evidence type="ECO:0000313" key="1">
    <source>
        <dbReference type="EMBL" id="MDP9794452.1"/>
    </source>
</evidence>
<name>A0ABT9MSN9_9ACTN</name>
<sequence length="126" mass="14477">MFGIAASFAAPDVVFGQDVEPPEQHLTDPLETALQKSPSIMATSLPRGNNTSRYGVWCLQTWLIEDTYLEQDGRRHHDHRVSFERNRSIRGTSWQNNHAALSRAQLRNCWDSRPATAWWVTESIRQ</sequence>
<accession>A0ABT9MSN9</accession>
<comment type="caution">
    <text evidence="1">The sequence shown here is derived from an EMBL/GenBank/DDBJ whole genome shotgun (WGS) entry which is preliminary data.</text>
</comment>
<proteinExistence type="predicted"/>
<organism evidence="1 2">
    <name type="scientific">Catenuloplanes nepalensis</name>
    <dbReference type="NCBI Taxonomy" id="587533"/>
    <lineage>
        <taxon>Bacteria</taxon>
        <taxon>Bacillati</taxon>
        <taxon>Actinomycetota</taxon>
        <taxon>Actinomycetes</taxon>
        <taxon>Micromonosporales</taxon>
        <taxon>Micromonosporaceae</taxon>
        <taxon>Catenuloplanes</taxon>
    </lineage>
</organism>